<dbReference type="Proteomes" id="UP000243797">
    <property type="component" value="Unassembled WGS sequence"/>
</dbReference>
<feature type="region of interest" description="Disordered" evidence="1">
    <location>
        <begin position="1"/>
        <end position="242"/>
    </location>
</feature>
<gene>
    <name evidence="2" type="ORF">CAC42_6833</name>
</gene>
<comment type="caution">
    <text evidence="2">The sequence shown here is derived from an EMBL/GenBank/DDBJ whole genome shotgun (WGS) entry which is preliminary data.</text>
</comment>
<feature type="compositionally biased region" description="Pro residues" evidence="1">
    <location>
        <begin position="12"/>
        <end position="21"/>
    </location>
</feature>
<accession>A0A2K1QHE0</accession>
<evidence type="ECO:0000313" key="2">
    <source>
        <dbReference type="EMBL" id="PNS14320.1"/>
    </source>
</evidence>
<feature type="compositionally biased region" description="Basic and acidic residues" evidence="1">
    <location>
        <begin position="215"/>
        <end position="232"/>
    </location>
</feature>
<feature type="compositionally biased region" description="Acidic residues" evidence="1">
    <location>
        <begin position="91"/>
        <end position="104"/>
    </location>
</feature>
<name>A0A2K1QHE0_9PEZI</name>
<keyword evidence="3" id="KW-1185">Reference proteome</keyword>
<dbReference type="AlphaFoldDB" id="A0A2K1QHE0"/>
<organism evidence="2 3">
    <name type="scientific">Sphaceloma murrayae</name>
    <dbReference type="NCBI Taxonomy" id="2082308"/>
    <lineage>
        <taxon>Eukaryota</taxon>
        <taxon>Fungi</taxon>
        <taxon>Dikarya</taxon>
        <taxon>Ascomycota</taxon>
        <taxon>Pezizomycotina</taxon>
        <taxon>Dothideomycetes</taxon>
        <taxon>Dothideomycetidae</taxon>
        <taxon>Myriangiales</taxon>
        <taxon>Elsinoaceae</taxon>
        <taxon>Sphaceloma</taxon>
    </lineage>
</organism>
<protein>
    <submittedName>
        <fullName evidence="2">Dynactin, isoform</fullName>
    </submittedName>
</protein>
<dbReference type="InParanoid" id="A0A2K1QHE0"/>
<evidence type="ECO:0000256" key="1">
    <source>
        <dbReference type="SAM" id="MobiDB-lite"/>
    </source>
</evidence>
<dbReference type="EMBL" id="NKHZ01000088">
    <property type="protein sequence ID" value="PNS14320.1"/>
    <property type="molecule type" value="Genomic_DNA"/>
</dbReference>
<dbReference type="OrthoDB" id="10420828at2759"/>
<proteinExistence type="predicted"/>
<sequence length="242" mass="26712">MADTWKQAHPYVAPPASPPHSPVQHFHHPTIRNTRIPRAKDASPTSSPSPSPASSPSPRQSDRQRRRHSSISVHSLRSEDAGYQSELEVLYPDETEDGDSDGNDDDKSQYLIAVPGVNQSGESGEESGLEDRVLSRLRRLKCDNGPNDRCLPVEMRHRRKAVGTSTRGPKRSHSQSVDAGEEVDSGAWDDQGVEGGERRLRRKVFWSPGSSLAWSDHECEGGARASPDRDGDTLMEQMDVDD</sequence>
<reference evidence="2 3" key="1">
    <citation type="submission" date="2017-06" db="EMBL/GenBank/DDBJ databases">
        <title>Draft genome sequence of a variant of Elsinoe murrayae.</title>
        <authorList>
            <person name="Cheng Q."/>
        </authorList>
    </citation>
    <scope>NUCLEOTIDE SEQUENCE [LARGE SCALE GENOMIC DNA]</scope>
    <source>
        <strain evidence="2 3">CQ-2017a</strain>
    </source>
</reference>
<evidence type="ECO:0000313" key="3">
    <source>
        <dbReference type="Proteomes" id="UP000243797"/>
    </source>
</evidence>